<reference evidence="1 2" key="1">
    <citation type="submission" date="2015-11" db="EMBL/GenBank/DDBJ databases">
        <title>Expanding the genomic diversity of Burkholderia species for the development of highly accurate diagnostics.</title>
        <authorList>
            <person name="Sahl J."/>
            <person name="Keim P."/>
            <person name="Wagner D."/>
        </authorList>
    </citation>
    <scope>NUCLEOTIDE SEQUENCE [LARGE SCALE GENOMIC DNA]</scope>
    <source>
        <strain evidence="1 2">MSMB782WGS</strain>
    </source>
</reference>
<gene>
    <name evidence="1" type="ORF">WM16_02970</name>
</gene>
<evidence type="ECO:0000313" key="2">
    <source>
        <dbReference type="Proteomes" id="UP000065504"/>
    </source>
</evidence>
<proteinExistence type="predicted"/>
<accession>A0A108D1L1</accession>
<sequence>MPAGALRAAASRADPSAAGPFRARFARAAADSTVSIRKVVPEIQVVVVSCRLRTDSAGIRAVMLTARMRRIASALYRESKRITAPARFAMNQHRLPVISFDSIGLTGESA</sequence>
<dbReference type="Proteomes" id="UP000065504">
    <property type="component" value="Unassembled WGS sequence"/>
</dbReference>
<name>A0A108D1L1_9BURK</name>
<organism evidence="1 2">
    <name type="scientific">Burkholderia ubonensis</name>
    <dbReference type="NCBI Taxonomy" id="101571"/>
    <lineage>
        <taxon>Bacteria</taxon>
        <taxon>Pseudomonadati</taxon>
        <taxon>Pseudomonadota</taxon>
        <taxon>Betaproteobacteria</taxon>
        <taxon>Burkholderiales</taxon>
        <taxon>Burkholderiaceae</taxon>
        <taxon>Burkholderia</taxon>
        <taxon>Burkholderia cepacia complex</taxon>
    </lineage>
</organism>
<dbReference type="EMBL" id="LPLU01000012">
    <property type="protein sequence ID" value="KWK84713.1"/>
    <property type="molecule type" value="Genomic_DNA"/>
</dbReference>
<dbReference type="AlphaFoldDB" id="A0A108D1L1"/>
<protein>
    <submittedName>
        <fullName evidence="1">Uncharacterized protein</fullName>
    </submittedName>
</protein>
<evidence type="ECO:0000313" key="1">
    <source>
        <dbReference type="EMBL" id="KWK84713.1"/>
    </source>
</evidence>
<comment type="caution">
    <text evidence="1">The sequence shown here is derived from an EMBL/GenBank/DDBJ whole genome shotgun (WGS) entry which is preliminary data.</text>
</comment>